<proteinExistence type="predicted"/>
<dbReference type="InterPro" id="IPR032801">
    <property type="entry name" value="PXL2A/B/C"/>
</dbReference>
<sequence>MGIAVMQRDFFDSRPVYLDRQQTMLKSLGKKVTLCNLCALIFKMGELRKRQKGMNLTGNLNGDGSVLGGVLVLGKGGAFATFQQEKLGMKVDYDKIVEDVRLASQ</sequence>
<name>A0A6U2I7I3_HEMAN</name>
<reference evidence="1" key="1">
    <citation type="submission" date="2021-01" db="EMBL/GenBank/DDBJ databases">
        <authorList>
            <person name="Corre E."/>
            <person name="Pelletier E."/>
            <person name="Niang G."/>
            <person name="Scheremetjew M."/>
            <person name="Finn R."/>
            <person name="Kale V."/>
            <person name="Holt S."/>
            <person name="Cochrane G."/>
            <person name="Meng A."/>
            <person name="Brown T."/>
            <person name="Cohen L."/>
        </authorList>
    </citation>
    <scope>NUCLEOTIDE SEQUENCE</scope>
    <source>
        <strain evidence="1">CCMP644</strain>
    </source>
</reference>
<protein>
    <recommendedName>
        <fullName evidence="2">Peroxiredoxin-like 2 activated in M-CSF stimulated monocytes</fullName>
    </recommendedName>
</protein>
<gene>
    <name evidence="1" type="ORF">HAND00432_LOCUS30115</name>
</gene>
<dbReference type="AlphaFoldDB" id="A0A6U2I7I3"/>
<accession>A0A6U2I7I3</accession>
<organism evidence="1">
    <name type="scientific">Hemiselmis andersenii</name>
    <name type="common">Cryptophyte alga</name>
    <dbReference type="NCBI Taxonomy" id="464988"/>
    <lineage>
        <taxon>Eukaryota</taxon>
        <taxon>Cryptophyceae</taxon>
        <taxon>Cryptomonadales</taxon>
        <taxon>Hemiselmidaceae</taxon>
        <taxon>Hemiselmis</taxon>
    </lineage>
</organism>
<evidence type="ECO:0000313" key="1">
    <source>
        <dbReference type="EMBL" id="CAD8979105.1"/>
    </source>
</evidence>
<evidence type="ECO:0008006" key="2">
    <source>
        <dbReference type="Google" id="ProtNLM"/>
    </source>
</evidence>
<dbReference type="Pfam" id="PF13911">
    <property type="entry name" value="AhpC-TSA_2"/>
    <property type="match status" value="1"/>
</dbReference>
<dbReference type="EMBL" id="HBFX01050049">
    <property type="protein sequence ID" value="CAD8979105.1"/>
    <property type="molecule type" value="Transcribed_RNA"/>
</dbReference>